<reference evidence="13" key="1">
    <citation type="journal article" date="2021" name="PeerJ">
        <title>Extensive microbial diversity within the chicken gut microbiome revealed by metagenomics and culture.</title>
        <authorList>
            <person name="Gilroy R."/>
            <person name="Ravi A."/>
            <person name="Getino M."/>
            <person name="Pursley I."/>
            <person name="Horton D.L."/>
            <person name="Alikhan N.F."/>
            <person name="Baker D."/>
            <person name="Gharbi K."/>
            <person name="Hall N."/>
            <person name="Watson M."/>
            <person name="Adriaenssens E.M."/>
            <person name="Foster-Nyarko E."/>
            <person name="Jarju S."/>
            <person name="Secka A."/>
            <person name="Antonio M."/>
            <person name="Oren A."/>
            <person name="Chaudhuri R.R."/>
            <person name="La Ragione R."/>
            <person name="Hildebrand F."/>
            <person name="Pallen M.J."/>
        </authorList>
    </citation>
    <scope>NUCLEOTIDE SEQUENCE</scope>
    <source>
        <strain evidence="13">Gambia16-554</strain>
    </source>
</reference>
<reference evidence="13" key="2">
    <citation type="submission" date="2021-04" db="EMBL/GenBank/DDBJ databases">
        <authorList>
            <person name="Gilroy R."/>
        </authorList>
    </citation>
    <scope>NUCLEOTIDE SEQUENCE</scope>
    <source>
        <strain evidence="13">Gambia16-554</strain>
    </source>
</reference>
<dbReference type="EC" id="4.1.1.65" evidence="11"/>
<keyword evidence="9 11" id="KW-1208">Phospholipid metabolism</keyword>
<comment type="PTM">
    <text evidence="11">Is synthesized initially as an inactive proenzyme. Formation of the active enzyme involves a self-maturation process in which the active site pyruvoyl group is generated from an internal serine residue via an autocatalytic post-translational modification. Two non-identical subunits are generated from the proenzyme in this reaction, and the pyruvate is formed at the N-terminus of the alpha chain, which is derived from the carboxyl end of the proenzyme. The post-translation cleavage follows an unusual pathway, termed non-hydrolytic serinolysis, in which the side chain hydroxyl group of the serine supplies its oxygen atom to form the C-terminus of the beta chain, while the remainder of the serine residue undergoes an oxidative deamination to produce ammonia and the pyruvoyl prosthetic group on the alpha chain.</text>
</comment>
<dbReference type="GO" id="GO:0004609">
    <property type="term" value="F:phosphatidylserine decarboxylase activity"/>
    <property type="evidence" value="ECO:0007669"/>
    <property type="project" value="UniProtKB-UniRule"/>
</dbReference>
<name>A0A9D2GRW1_9BACT</name>
<evidence type="ECO:0000256" key="1">
    <source>
        <dbReference type="ARBA" id="ARBA00022475"/>
    </source>
</evidence>
<dbReference type="PANTHER" id="PTHR35809">
    <property type="entry name" value="ARCHAETIDYLSERINE DECARBOXYLASE PROENZYME-RELATED"/>
    <property type="match status" value="1"/>
</dbReference>
<dbReference type="Proteomes" id="UP000824115">
    <property type="component" value="Unassembled WGS sequence"/>
</dbReference>
<feature type="site" description="Cleavage (non-hydrolytic); by autocatalysis" evidence="11">
    <location>
        <begin position="186"/>
        <end position="187"/>
    </location>
</feature>
<dbReference type="InterPro" id="IPR033175">
    <property type="entry name" value="PSD-A"/>
</dbReference>
<keyword evidence="6 11" id="KW-0865">Zymogen</keyword>
<evidence type="ECO:0000256" key="4">
    <source>
        <dbReference type="ARBA" id="ARBA00023098"/>
    </source>
</evidence>
<proteinExistence type="inferred from homology"/>
<dbReference type="InterPro" id="IPR003817">
    <property type="entry name" value="PS_Dcarbxylase"/>
</dbReference>
<dbReference type="GO" id="GO:0005886">
    <property type="term" value="C:plasma membrane"/>
    <property type="evidence" value="ECO:0007669"/>
    <property type="project" value="UniProtKB-SubCell"/>
</dbReference>
<sequence>MKIHREGAPIIILSLVFALILGGPCFYLGAHPALSWILTLIPVGFAVFFMCFFRDPKRTPTGDSHKVTAPADGKIVIIQEVEEPEYFNDRRLQISVFMSFFNVHINWAPISGIVSFFRYHRGNYLAAWHPKSSTKNERTTIVFKNEDGTEVLCRQIAGLFARRVVCYAEYDKPFKAGQQIGFIKFGSRADVFLPLGTKVNVNVGDKVTGSETVIAELEKNTNI</sequence>
<keyword evidence="12" id="KW-1133">Transmembrane helix</keyword>
<evidence type="ECO:0000256" key="2">
    <source>
        <dbReference type="ARBA" id="ARBA00022516"/>
    </source>
</evidence>
<evidence type="ECO:0000256" key="11">
    <source>
        <dbReference type="HAMAP-Rule" id="MF_00664"/>
    </source>
</evidence>
<feature type="chain" id="PRO_5039767907" description="Phosphatidylserine decarboxylase alpha chain" evidence="11">
    <location>
        <begin position="187"/>
        <end position="223"/>
    </location>
</feature>
<comment type="pathway">
    <text evidence="11">Phospholipid metabolism; phosphatidylethanolamine biosynthesis; phosphatidylethanolamine from CDP-diacylglycerol: step 2/2.</text>
</comment>
<evidence type="ECO:0000313" key="14">
    <source>
        <dbReference type="Proteomes" id="UP000824115"/>
    </source>
</evidence>
<evidence type="ECO:0000256" key="3">
    <source>
        <dbReference type="ARBA" id="ARBA00022793"/>
    </source>
</evidence>
<comment type="catalytic activity">
    <reaction evidence="11">
        <text>a 1,2-diacyl-sn-glycero-3-phospho-L-serine + H(+) = a 1,2-diacyl-sn-glycero-3-phosphoethanolamine + CO2</text>
        <dbReference type="Rhea" id="RHEA:20828"/>
        <dbReference type="ChEBI" id="CHEBI:15378"/>
        <dbReference type="ChEBI" id="CHEBI:16526"/>
        <dbReference type="ChEBI" id="CHEBI:57262"/>
        <dbReference type="ChEBI" id="CHEBI:64612"/>
        <dbReference type="EC" id="4.1.1.65"/>
    </reaction>
</comment>
<evidence type="ECO:0000256" key="8">
    <source>
        <dbReference type="ARBA" id="ARBA00023239"/>
    </source>
</evidence>
<dbReference type="GO" id="GO:0006646">
    <property type="term" value="P:phosphatidylethanolamine biosynthetic process"/>
    <property type="evidence" value="ECO:0007669"/>
    <property type="project" value="UniProtKB-UniRule"/>
</dbReference>
<evidence type="ECO:0000256" key="7">
    <source>
        <dbReference type="ARBA" id="ARBA00023209"/>
    </source>
</evidence>
<comment type="subunit">
    <text evidence="11">Heterodimer of a large membrane-associated beta subunit and a small pyruvoyl-containing alpha subunit.</text>
</comment>
<gene>
    <name evidence="11" type="primary">psd</name>
    <name evidence="13" type="ORF">IAC04_08125</name>
</gene>
<dbReference type="HAMAP" id="MF_00664">
    <property type="entry name" value="PS_decarb_PSD_A"/>
    <property type="match status" value="1"/>
</dbReference>
<evidence type="ECO:0000256" key="6">
    <source>
        <dbReference type="ARBA" id="ARBA00023145"/>
    </source>
</evidence>
<dbReference type="NCBIfam" id="NF003678">
    <property type="entry name" value="PRK05305.1-2"/>
    <property type="match status" value="1"/>
</dbReference>
<dbReference type="NCBIfam" id="NF003685">
    <property type="entry name" value="PRK05305.2-5"/>
    <property type="match status" value="1"/>
</dbReference>
<evidence type="ECO:0000256" key="12">
    <source>
        <dbReference type="SAM" id="Phobius"/>
    </source>
</evidence>
<dbReference type="PANTHER" id="PTHR35809:SF1">
    <property type="entry name" value="ARCHAETIDYLSERINE DECARBOXYLASE PROENZYME-RELATED"/>
    <property type="match status" value="1"/>
</dbReference>
<keyword evidence="5 11" id="KW-0472">Membrane</keyword>
<feature type="active site" description="Schiff-base intermediate with substrate; via pyruvic acid" evidence="11">
    <location>
        <position position="187"/>
    </location>
</feature>
<evidence type="ECO:0000256" key="5">
    <source>
        <dbReference type="ARBA" id="ARBA00023136"/>
    </source>
</evidence>
<keyword evidence="7 11" id="KW-0594">Phospholipid biosynthesis</keyword>
<evidence type="ECO:0000256" key="9">
    <source>
        <dbReference type="ARBA" id="ARBA00023264"/>
    </source>
</evidence>
<evidence type="ECO:0000313" key="13">
    <source>
        <dbReference type="EMBL" id="HIZ86443.1"/>
    </source>
</evidence>
<keyword evidence="3 11" id="KW-0210">Decarboxylase</keyword>
<dbReference type="Pfam" id="PF02666">
    <property type="entry name" value="PS_Dcarbxylase"/>
    <property type="match status" value="1"/>
</dbReference>
<evidence type="ECO:0000256" key="10">
    <source>
        <dbReference type="ARBA" id="ARBA00023317"/>
    </source>
</evidence>
<accession>A0A9D2GRW1</accession>
<keyword evidence="2 11" id="KW-0444">Lipid biosynthesis</keyword>
<comment type="similarity">
    <text evidence="11">Belongs to the phosphatidylserine decarboxylase family. PSD-A subfamily.</text>
</comment>
<keyword evidence="8 11" id="KW-0456">Lyase</keyword>
<feature type="modified residue" description="Pyruvic acid (Ser); by autocatalysis" evidence="11">
    <location>
        <position position="187"/>
    </location>
</feature>
<keyword evidence="10 11" id="KW-0670">Pyruvate</keyword>
<keyword evidence="12" id="KW-0812">Transmembrane</keyword>
<feature type="chain" id="PRO_5039767908" description="Phosphatidylserine decarboxylase beta chain" evidence="11">
    <location>
        <begin position="1"/>
        <end position="186"/>
    </location>
</feature>
<keyword evidence="4 11" id="KW-0443">Lipid metabolism</keyword>
<comment type="caution">
    <text evidence="13">The sequence shown here is derived from an EMBL/GenBank/DDBJ whole genome shotgun (WGS) entry which is preliminary data.</text>
</comment>
<feature type="transmembrane region" description="Helical" evidence="12">
    <location>
        <begin position="7"/>
        <end position="29"/>
    </location>
</feature>
<comment type="function">
    <text evidence="11">Catalyzes the formation of phosphatidylethanolamine (PtdEtn) from phosphatidylserine (PtdSer).</text>
</comment>
<comment type="cofactor">
    <cofactor evidence="11">
        <name>pyruvate</name>
        <dbReference type="ChEBI" id="CHEBI:15361"/>
    </cofactor>
    <text evidence="11">Binds 1 pyruvoyl group covalently per subunit.</text>
</comment>
<dbReference type="EMBL" id="DXAW01000139">
    <property type="protein sequence ID" value="HIZ86443.1"/>
    <property type="molecule type" value="Genomic_DNA"/>
</dbReference>
<feature type="transmembrane region" description="Helical" evidence="12">
    <location>
        <begin position="35"/>
        <end position="53"/>
    </location>
</feature>
<keyword evidence="1 11" id="KW-1003">Cell membrane</keyword>
<protein>
    <recommendedName>
        <fullName evidence="11">Phosphatidylserine decarboxylase proenzyme</fullName>
        <ecNumber evidence="11">4.1.1.65</ecNumber>
    </recommendedName>
    <component>
        <recommendedName>
            <fullName evidence="11">Phosphatidylserine decarboxylase alpha chain</fullName>
        </recommendedName>
    </component>
    <component>
        <recommendedName>
            <fullName evidence="11">Phosphatidylserine decarboxylase beta chain</fullName>
        </recommendedName>
    </component>
</protein>
<organism evidence="13 14">
    <name type="scientific">Candidatus Coprenecus stercoravium</name>
    <dbReference type="NCBI Taxonomy" id="2840735"/>
    <lineage>
        <taxon>Bacteria</taxon>
        <taxon>Pseudomonadati</taxon>
        <taxon>Bacteroidota</taxon>
        <taxon>Bacteroidia</taxon>
        <taxon>Bacteroidales</taxon>
        <taxon>Rikenellaceae</taxon>
        <taxon>Rikenellaceae incertae sedis</taxon>
        <taxon>Candidatus Coprenecus</taxon>
    </lineage>
</organism>
<dbReference type="AlphaFoldDB" id="A0A9D2GRW1"/>
<comment type="subcellular location">
    <subcellularLocation>
        <location evidence="11">Cell membrane</location>
        <topology evidence="11">Peripheral membrane protein</topology>
    </subcellularLocation>
</comment>